<feature type="region of interest" description="Disordered" evidence="1">
    <location>
        <begin position="1"/>
        <end position="25"/>
    </location>
</feature>
<organism evidence="2 3">
    <name type="scientific">Sulfuriferula nivalis</name>
    <dbReference type="NCBI Taxonomy" id="2675298"/>
    <lineage>
        <taxon>Bacteria</taxon>
        <taxon>Pseudomonadati</taxon>
        <taxon>Pseudomonadota</taxon>
        <taxon>Betaproteobacteria</taxon>
        <taxon>Nitrosomonadales</taxon>
        <taxon>Sulfuricellaceae</taxon>
        <taxon>Sulfuriferula</taxon>
    </lineage>
</organism>
<dbReference type="RefSeq" id="WP_162085098.1">
    <property type="nucleotide sequence ID" value="NZ_AP021881.1"/>
</dbReference>
<reference evidence="3" key="1">
    <citation type="submission" date="2019-11" db="EMBL/GenBank/DDBJ databases">
        <title>Isolation and characterization of a novel species in the genus Sulfuriferula.</title>
        <authorList>
            <person name="Mochizuki J."/>
            <person name="Kojima H."/>
            <person name="Fukui M."/>
        </authorList>
    </citation>
    <scope>NUCLEOTIDE SEQUENCE [LARGE SCALE GENOMIC DNA]</scope>
    <source>
        <strain evidence="3">SGTM</strain>
    </source>
</reference>
<proteinExistence type="predicted"/>
<evidence type="ECO:0000313" key="2">
    <source>
        <dbReference type="EMBL" id="BBP01298.1"/>
    </source>
</evidence>
<dbReference type="EMBL" id="AP021881">
    <property type="protein sequence ID" value="BBP01298.1"/>
    <property type="molecule type" value="Genomic_DNA"/>
</dbReference>
<dbReference type="KEGG" id="sniv:SFSGTM_20060"/>
<evidence type="ECO:0008006" key="4">
    <source>
        <dbReference type="Google" id="ProtNLM"/>
    </source>
</evidence>
<gene>
    <name evidence="2" type="ORF">SFSGTM_20060</name>
</gene>
<dbReference type="AlphaFoldDB" id="A0A809S3F3"/>
<sequence length="59" mass="6426">MNTKKETGVTPATTSKTAQTPPRYDSKHLFGEGNVAIIQHAGREYQLRITAGNKLILTA</sequence>
<keyword evidence="3" id="KW-1185">Reference proteome</keyword>
<protein>
    <recommendedName>
        <fullName evidence="4">Hemin uptake protein HemP</fullName>
    </recommendedName>
</protein>
<dbReference type="InterPro" id="IPR019600">
    <property type="entry name" value="Hemin_uptake_protein_HemP"/>
</dbReference>
<dbReference type="Proteomes" id="UP000463939">
    <property type="component" value="Chromosome"/>
</dbReference>
<evidence type="ECO:0000256" key="1">
    <source>
        <dbReference type="SAM" id="MobiDB-lite"/>
    </source>
</evidence>
<dbReference type="Pfam" id="PF10636">
    <property type="entry name" value="hemP"/>
    <property type="match status" value="1"/>
</dbReference>
<evidence type="ECO:0000313" key="3">
    <source>
        <dbReference type="Proteomes" id="UP000463939"/>
    </source>
</evidence>
<name>A0A809S3F3_9PROT</name>
<feature type="compositionally biased region" description="Polar residues" evidence="1">
    <location>
        <begin position="10"/>
        <end position="20"/>
    </location>
</feature>
<accession>A0A809S3F3</accession>
<dbReference type="Gene3D" id="2.10.70.10">
    <property type="entry name" value="Complement Module, domain 1"/>
    <property type="match status" value="1"/>
</dbReference>